<accession>A0A8H9MBQ4</accession>
<evidence type="ECO:0000313" key="3">
    <source>
        <dbReference type="Proteomes" id="UP000658656"/>
    </source>
</evidence>
<dbReference type="EMBL" id="BNAV01000004">
    <property type="protein sequence ID" value="GHF57807.1"/>
    <property type="molecule type" value="Genomic_DNA"/>
</dbReference>
<name>A0A8H9MBQ4_9PSEU</name>
<organism evidence="2 3">
    <name type="scientific">Amycolatopsis bartoniae</name>
    <dbReference type="NCBI Taxonomy" id="941986"/>
    <lineage>
        <taxon>Bacteria</taxon>
        <taxon>Bacillati</taxon>
        <taxon>Actinomycetota</taxon>
        <taxon>Actinomycetes</taxon>
        <taxon>Pseudonocardiales</taxon>
        <taxon>Pseudonocardiaceae</taxon>
        <taxon>Amycolatopsis</taxon>
    </lineage>
</organism>
<dbReference type="InterPro" id="IPR025331">
    <property type="entry name" value="TNT"/>
</dbReference>
<protein>
    <recommendedName>
        <fullName evidence="1">TNT domain-containing protein</fullName>
    </recommendedName>
</protein>
<dbReference type="AlphaFoldDB" id="A0A8H9MBQ4"/>
<evidence type="ECO:0000259" key="1">
    <source>
        <dbReference type="Pfam" id="PF14021"/>
    </source>
</evidence>
<dbReference type="Proteomes" id="UP000658656">
    <property type="component" value="Unassembled WGS sequence"/>
</dbReference>
<evidence type="ECO:0000313" key="2">
    <source>
        <dbReference type="EMBL" id="GHF57807.1"/>
    </source>
</evidence>
<dbReference type="OrthoDB" id="275232at2"/>
<dbReference type="Pfam" id="PF14021">
    <property type="entry name" value="TNT"/>
    <property type="match status" value="1"/>
</dbReference>
<reference evidence="2" key="1">
    <citation type="journal article" date="2014" name="Int. J. Syst. Evol. Microbiol.">
        <title>Complete genome sequence of Corynebacterium casei LMG S-19264T (=DSM 44701T), isolated from a smear-ripened cheese.</title>
        <authorList>
            <consortium name="US DOE Joint Genome Institute (JGI-PGF)"/>
            <person name="Walter F."/>
            <person name="Albersmeier A."/>
            <person name="Kalinowski J."/>
            <person name="Ruckert C."/>
        </authorList>
    </citation>
    <scope>NUCLEOTIDE SEQUENCE</scope>
    <source>
        <strain evidence="2">CGMCC 4.7679</strain>
    </source>
</reference>
<dbReference type="InterPro" id="IPR036170">
    <property type="entry name" value="YezG-like_sf"/>
</dbReference>
<comment type="caution">
    <text evidence="2">The sequence shown here is derived from an EMBL/GenBank/DDBJ whole genome shotgun (WGS) entry which is preliminary data.</text>
</comment>
<proteinExistence type="predicted"/>
<dbReference type="SUPFAM" id="SSF160424">
    <property type="entry name" value="BH3703-like"/>
    <property type="match status" value="1"/>
</dbReference>
<reference evidence="2" key="2">
    <citation type="submission" date="2020-09" db="EMBL/GenBank/DDBJ databases">
        <authorList>
            <person name="Sun Q."/>
            <person name="Zhou Y."/>
        </authorList>
    </citation>
    <scope>NUCLEOTIDE SEQUENCE</scope>
    <source>
        <strain evidence="2">CGMCC 4.7679</strain>
    </source>
</reference>
<keyword evidence="3" id="KW-1185">Reference proteome</keyword>
<dbReference type="RefSeq" id="WP_145932385.1">
    <property type="nucleotide sequence ID" value="NZ_BNAV01000004.1"/>
</dbReference>
<gene>
    <name evidence="2" type="ORF">GCM10017566_33820</name>
</gene>
<sequence>MRYRAELADRPDGLYGVWRGQAYRAERSTADAAVLLVSAPDEDAPEDFDTEWDSRPAKVIPEDQAEGTFTLQTHCLFDDEIFRVEPGTELTLRWNGQDEARARQLGLTDLTATATPAEITALWQERHDFPGAARPAPEPGDPEPLVRAIARTVRAILPEGWERVAAQFRQVGEYAEIEVRSVGGGESVSLPAPPRLGQLFTQLRTAMYRPETGTWFQGTLTLEAPSSFSFDYNTTDEPNWRQSPRGRLTARSYEAELERFPRDRKQVPEWLAGKAGLPLDLPFRHARLPEQPQPLTQEEARAVLDYLYRAPVVVSRSGRLPDAVNPGAPADVPDAFHTDGVWIWAAAVPHYLRKYGIPPEPELLDRIRAAAYRVPYLSSQVRAAAEAEVLGRPKPSVPEPVEPDAVTLVDRGGEPPLGLRASEVLAVLERRLAEYGIPASAFRIGERVEGVWCLVRTKESWEVSGPGAGEPAAFAHVEEAARFLLGSLLLYPARTEEPGQLDWPIVPLRGEPPLNFFRAKRMIVLPAGTTVLRFGNEAGNLVHDPATRFPEASLAPEREQVQQRYRLVRPLPALTGVTLPWGPMPGGAVGYLLPRPLAQHLEQGVLERI</sequence>
<feature type="domain" description="TNT" evidence="1">
    <location>
        <begin position="525"/>
        <end position="609"/>
    </location>
</feature>
<dbReference type="GO" id="GO:0050135">
    <property type="term" value="F:NADP+ nucleosidase activity"/>
    <property type="evidence" value="ECO:0007669"/>
    <property type="project" value="InterPro"/>
</dbReference>